<keyword evidence="2 3" id="KW-0808">Transferase</keyword>
<dbReference type="SUPFAM" id="SSF53756">
    <property type="entry name" value="UDP-Glycosyltransferase/glycogen phosphorylase"/>
    <property type="match status" value="1"/>
</dbReference>
<organism evidence="3 4">
    <name type="scientific">Carex littledalei</name>
    <dbReference type="NCBI Taxonomy" id="544730"/>
    <lineage>
        <taxon>Eukaryota</taxon>
        <taxon>Viridiplantae</taxon>
        <taxon>Streptophyta</taxon>
        <taxon>Embryophyta</taxon>
        <taxon>Tracheophyta</taxon>
        <taxon>Spermatophyta</taxon>
        <taxon>Magnoliopsida</taxon>
        <taxon>Liliopsida</taxon>
        <taxon>Poales</taxon>
        <taxon>Cyperaceae</taxon>
        <taxon>Cyperoideae</taxon>
        <taxon>Cariceae</taxon>
        <taxon>Carex</taxon>
        <taxon>Carex subgen. Euthyceras</taxon>
    </lineage>
</organism>
<dbReference type="PANTHER" id="PTHR11926">
    <property type="entry name" value="GLUCOSYL/GLUCURONOSYL TRANSFERASES"/>
    <property type="match status" value="1"/>
</dbReference>
<proteinExistence type="inferred from homology"/>
<evidence type="ECO:0000313" key="4">
    <source>
        <dbReference type="Proteomes" id="UP000623129"/>
    </source>
</evidence>
<dbReference type="Proteomes" id="UP000623129">
    <property type="component" value="Unassembled WGS sequence"/>
</dbReference>
<evidence type="ECO:0000256" key="1">
    <source>
        <dbReference type="ARBA" id="ARBA00009995"/>
    </source>
</evidence>
<dbReference type="EMBL" id="SWLB01000022">
    <property type="protein sequence ID" value="KAF3324047.1"/>
    <property type="molecule type" value="Genomic_DNA"/>
</dbReference>
<dbReference type="Pfam" id="PF00201">
    <property type="entry name" value="UDPGT"/>
    <property type="match status" value="1"/>
</dbReference>
<accession>A0A833QRK0</accession>
<dbReference type="GO" id="GO:0080043">
    <property type="term" value="F:quercetin 3-O-glucosyltransferase activity"/>
    <property type="evidence" value="ECO:0007669"/>
    <property type="project" value="TreeGrafter"/>
</dbReference>
<dbReference type="AlphaFoldDB" id="A0A833QRK0"/>
<evidence type="ECO:0000256" key="2">
    <source>
        <dbReference type="ARBA" id="ARBA00022679"/>
    </source>
</evidence>
<dbReference type="InterPro" id="IPR002213">
    <property type="entry name" value="UDP_glucos_trans"/>
</dbReference>
<comment type="caution">
    <text evidence="3">The sequence shown here is derived from an EMBL/GenBank/DDBJ whole genome shotgun (WGS) entry which is preliminary data.</text>
</comment>
<protein>
    <submittedName>
        <fullName evidence="3">Putative glucosyl transferase</fullName>
    </submittedName>
</protein>
<dbReference type="CDD" id="cd03784">
    <property type="entry name" value="GT1_Gtf-like"/>
    <property type="match status" value="1"/>
</dbReference>
<dbReference type="PANTHER" id="PTHR11926:SF1412">
    <property type="entry name" value="UDP-GLYCOSYLTRANSFERASE 83A1-LIKE"/>
    <property type="match status" value="1"/>
</dbReference>
<reference evidence="3" key="1">
    <citation type="submission" date="2020-01" db="EMBL/GenBank/DDBJ databases">
        <title>Genome sequence of Kobresia littledalei, the first chromosome-level genome in the family Cyperaceae.</title>
        <authorList>
            <person name="Qu G."/>
        </authorList>
    </citation>
    <scope>NUCLEOTIDE SEQUENCE</scope>
    <source>
        <strain evidence="3">C.B.Clarke</strain>
        <tissue evidence="3">Leaf</tissue>
    </source>
</reference>
<keyword evidence="4" id="KW-1185">Reference proteome</keyword>
<gene>
    <name evidence="3" type="ORF">FCM35_KLT11514</name>
</gene>
<comment type="similarity">
    <text evidence="1">Belongs to the UDP-glycosyltransferase family.</text>
</comment>
<dbReference type="Gene3D" id="3.40.50.2000">
    <property type="entry name" value="Glycogen Phosphorylase B"/>
    <property type="match status" value="2"/>
</dbReference>
<dbReference type="GO" id="GO:0080044">
    <property type="term" value="F:quercetin 7-O-glucosyltransferase activity"/>
    <property type="evidence" value="ECO:0007669"/>
    <property type="project" value="TreeGrafter"/>
</dbReference>
<sequence>MVSAHVLMLPFPCQGHVIPMMELSHSLVEHGIKVTFVNTEFNHARVLQALPNKGSDLKGINLVSIPDGLRPGEDRNDLGLLIEGFTKVMPGYLEELIRENNEKGEEKIKWLIADENMGWSFAVAKKMGVRTACFWPASAACLTIMLLIPKLIEDRVLDEKGWPARDEVLQIAPKMPPIHSSQLSWNEAGDPKGQPTIFKLVTDNNKNIELAEIIVCNSFYEIESGAYTLFPKILPIGPLLPDLKFSKSLGLFWPEDTTCMKWLDKQPPKSVVYVAFGSFTIFSEAQFKELAHGLELTGRPFLWVVRPDFTTGLSKEWVDQFLEMNKEKGRIISWAPQQQVLAHESVACFMSHCGWNSTLEGLRNGLPFLCWPYFVDQFYNQSYICNVWRNGLKMEADESGIVSRARVRDKVEELIANEEIARRVQELKELAWKNLSEGGTSCENLKNFVNLMRE</sequence>
<dbReference type="FunFam" id="3.40.50.2000:FF:000108">
    <property type="entry name" value="UDP-glycosyltransferase 83A1"/>
    <property type="match status" value="1"/>
</dbReference>
<dbReference type="FunFam" id="3.40.50.2000:FF:000061">
    <property type="entry name" value="UDP-glycosyltransferase 83A1"/>
    <property type="match status" value="1"/>
</dbReference>
<dbReference type="OrthoDB" id="5835829at2759"/>
<evidence type="ECO:0000313" key="3">
    <source>
        <dbReference type="EMBL" id="KAF3324047.1"/>
    </source>
</evidence>
<name>A0A833QRK0_9POAL</name>